<proteinExistence type="predicted"/>
<accession>A0A8H3F2A2</accession>
<sequence length="111" mass="12453">MPSRSNPNTPTSQKPKTARTLKSKRQQTQRLAKNKITKPTPRTSQAIRKAAPLSKKKAKKVEKKIGYARKRAMEAAGEVEMKDVVDFDDGKREKVGRKGFDVVDMEVDGVE</sequence>
<dbReference type="OrthoDB" id="5422107at2759"/>
<dbReference type="AlphaFoldDB" id="A0A8H3F2A2"/>
<gene>
    <name evidence="2" type="ORF">IMSHALPRED_003287</name>
</gene>
<keyword evidence="3" id="KW-1185">Reference proteome</keyword>
<dbReference type="Proteomes" id="UP000664534">
    <property type="component" value="Unassembled WGS sequence"/>
</dbReference>
<dbReference type="EMBL" id="CAJPDT010000017">
    <property type="protein sequence ID" value="CAF9916759.1"/>
    <property type="molecule type" value="Genomic_DNA"/>
</dbReference>
<protein>
    <submittedName>
        <fullName evidence="2">Uncharacterized protein</fullName>
    </submittedName>
</protein>
<comment type="caution">
    <text evidence="2">The sequence shown here is derived from an EMBL/GenBank/DDBJ whole genome shotgun (WGS) entry which is preliminary data.</text>
</comment>
<evidence type="ECO:0000256" key="1">
    <source>
        <dbReference type="SAM" id="MobiDB-lite"/>
    </source>
</evidence>
<reference evidence="2" key="1">
    <citation type="submission" date="2021-03" db="EMBL/GenBank/DDBJ databases">
        <authorList>
            <person name="Tagirdzhanova G."/>
        </authorList>
    </citation>
    <scope>NUCLEOTIDE SEQUENCE</scope>
</reference>
<feature type="compositionally biased region" description="Basic residues" evidence="1">
    <location>
        <begin position="16"/>
        <end position="36"/>
    </location>
</feature>
<evidence type="ECO:0000313" key="2">
    <source>
        <dbReference type="EMBL" id="CAF9916759.1"/>
    </source>
</evidence>
<feature type="compositionally biased region" description="Polar residues" evidence="1">
    <location>
        <begin position="1"/>
        <end position="15"/>
    </location>
</feature>
<name>A0A8H3F2A2_9LECA</name>
<feature type="region of interest" description="Disordered" evidence="1">
    <location>
        <begin position="1"/>
        <end position="58"/>
    </location>
</feature>
<evidence type="ECO:0000313" key="3">
    <source>
        <dbReference type="Proteomes" id="UP000664534"/>
    </source>
</evidence>
<organism evidence="2 3">
    <name type="scientific">Imshaugia aleurites</name>
    <dbReference type="NCBI Taxonomy" id="172621"/>
    <lineage>
        <taxon>Eukaryota</taxon>
        <taxon>Fungi</taxon>
        <taxon>Dikarya</taxon>
        <taxon>Ascomycota</taxon>
        <taxon>Pezizomycotina</taxon>
        <taxon>Lecanoromycetes</taxon>
        <taxon>OSLEUM clade</taxon>
        <taxon>Lecanoromycetidae</taxon>
        <taxon>Lecanorales</taxon>
        <taxon>Lecanorineae</taxon>
        <taxon>Parmeliaceae</taxon>
        <taxon>Imshaugia</taxon>
    </lineage>
</organism>